<dbReference type="PATRIC" id="fig|1310613.3.peg.3892"/>
<organism evidence="3 4">
    <name type="scientific">Acinetobacter baumannii (strain 1295743)</name>
    <dbReference type="NCBI Taxonomy" id="1310613"/>
    <lineage>
        <taxon>Bacteria</taxon>
        <taxon>Pseudomonadati</taxon>
        <taxon>Pseudomonadota</taxon>
        <taxon>Gammaproteobacteria</taxon>
        <taxon>Moraxellales</taxon>
        <taxon>Moraxellaceae</taxon>
        <taxon>Acinetobacter</taxon>
        <taxon>Acinetobacter calcoaceticus/baumannii complex</taxon>
    </lineage>
</organism>
<evidence type="ECO:0000313" key="3">
    <source>
        <dbReference type="EMBL" id="EXB03443.1"/>
    </source>
</evidence>
<evidence type="ECO:0000313" key="4">
    <source>
        <dbReference type="Proteomes" id="UP000020595"/>
    </source>
</evidence>
<comment type="caution">
    <text evidence="3">The sequence shown here is derived from an EMBL/GenBank/DDBJ whole genome shotgun (WGS) entry which is preliminary data.</text>
</comment>
<sequence length="189" mass="21624">MAKLSLTEVSKRFKVSRSTVYRAINEGRLSRGADNQFDLAEVIRCFGEPVMKPSPEEESKTPVKDDADLRQLVDFMKREIESYKEREQRYLDQIDRFQLLLGHKESSEKVSHDIPVTRSNDTSCDTFNYTPETIATQAMKQNETSHDTSLTRLSGAPQDTFATSHDTLKKQPKKRSLFGRVISAVFNDD</sequence>
<dbReference type="NCBIfam" id="NF038291">
    <property type="entry name" value="rep_pAB02_ORF2"/>
    <property type="match status" value="1"/>
</dbReference>
<evidence type="ECO:0000256" key="2">
    <source>
        <dbReference type="SAM" id="MobiDB-lite"/>
    </source>
</evidence>
<accession>A0A009IHV6</accession>
<dbReference type="InterPro" id="IPR047783">
    <property type="entry name" value="ORF2/OrfX-like"/>
</dbReference>
<dbReference type="AlphaFoldDB" id="A0A009IHV6"/>
<dbReference type="Proteomes" id="UP000020595">
    <property type="component" value="Unassembled WGS sequence"/>
</dbReference>
<dbReference type="EMBL" id="JEWH01000095">
    <property type="protein sequence ID" value="EXB03443.1"/>
    <property type="molecule type" value="Genomic_DNA"/>
</dbReference>
<protein>
    <submittedName>
        <fullName evidence="3">Putative dNA replication protein</fullName>
    </submittedName>
</protein>
<gene>
    <name evidence="3" type="ORF">J512_4076</name>
</gene>
<reference evidence="3 4" key="1">
    <citation type="submission" date="2014-02" db="EMBL/GenBank/DDBJ databases">
        <title>Comparative genomics and transcriptomics to identify genetic mechanisms underlying the emergence of carbapenem resistant Acinetobacter baumannii (CRAb).</title>
        <authorList>
            <person name="Harris A.D."/>
            <person name="Johnson K.J."/>
            <person name="George J."/>
            <person name="Shefchek K."/>
            <person name="Daugherty S.C."/>
            <person name="Parankush S."/>
            <person name="Sadzewicz L."/>
            <person name="Tallon L."/>
            <person name="Sengamalay N."/>
            <person name="Hazen T.H."/>
            <person name="Rasko D.A."/>
        </authorList>
    </citation>
    <scope>NUCLEOTIDE SEQUENCE [LARGE SCALE GENOMIC DNA]</scope>
    <source>
        <strain evidence="3 4">1295743</strain>
    </source>
</reference>
<name>A0A009IHV6_ACIB9</name>
<keyword evidence="1" id="KW-0175">Coiled coil</keyword>
<proteinExistence type="predicted"/>
<feature type="coiled-coil region" evidence="1">
    <location>
        <begin position="66"/>
        <end position="93"/>
    </location>
</feature>
<feature type="region of interest" description="Disordered" evidence="2">
    <location>
        <begin position="141"/>
        <end position="169"/>
    </location>
</feature>
<evidence type="ECO:0000256" key="1">
    <source>
        <dbReference type="SAM" id="Coils"/>
    </source>
</evidence>
<feature type="compositionally biased region" description="Polar residues" evidence="2">
    <location>
        <begin position="141"/>
        <end position="152"/>
    </location>
</feature>
<dbReference type="RefSeq" id="WP_032051882.1">
    <property type="nucleotide sequence ID" value="NZ_JEWH01000095.1"/>
</dbReference>